<keyword evidence="2" id="KW-0812">Transmembrane</keyword>
<evidence type="ECO:0000256" key="1">
    <source>
        <dbReference type="SAM" id="MobiDB-lite"/>
    </source>
</evidence>
<comment type="caution">
    <text evidence="4">The sequence shown here is derived from an EMBL/GenBank/DDBJ whole genome shotgun (WGS) entry which is preliminary data.</text>
</comment>
<organism evidence="4 5">
    <name type="scientific">Polarella glacialis</name>
    <name type="common">Dinoflagellate</name>
    <dbReference type="NCBI Taxonomy" id="89957"/>
    <lineage>
        <taxon>Eukaryota</taxon>
        <taxon>Sar</taxon>
        <taxon>Alveolata</taxon>
        <taxon>Dinophyceae</taxon>
        <taxon>Suessiales</taxon>
        <taxon>Suessiaceae</taxon>
        <taxon>Polarella</taxon>
    </lineage>
</organism>
<feature type="transmembrane region" description="Helical" evidence="2">
    <location>
        <begin position="120"/>
        <end position="139"/>
    </location>
</feature>
<evidence type="ECO:0000313" key="4">
    <source>
        <dbReference type="EMBL" id="CAE8630548.1"/>
    </source>
</evidence>
<feature type="transmembrane region" description="Helical" evidence="2">
    <location>
        <begin position="270"/>
        <end position="287"/>
    </location>
</feature>
<dbReference type="PANTHER" id="PTHR23028:SF53">
    <property type="entry name" value="ACYL_TRANSF_3 DOMAIN-CONTAINING PROTEIN"/>
    <property type="match status" value="1"/>
</dbReference>
<feature type="transmembrane region" description="Helical" evidence="2">
    <location>
        <begin position="203"/>
        <end position="226"/>
    </location>
</feature>
<evidence type="ECO:0000259" key="3">
    <source>
        <dbReference type="Pfam" id="PF01757"/>
    </source>
</evidence>
<dbReference type="InterPro" id="IPR050879">
    <property type="entry name" value="Acyltransferase_3"/>
</dbReference>
<dbReference type="Proteomes" id="UP000654075">
    <property type="component" value="Unassembled WGS sequence"/>
</dbReference>
<feature type="transmembrane region" description="Helical" evidence="2">
    <location>
        <begin position="307"/>
        <end position="331"/>
    </location>
</feature>
<dbReference type="Pfam" id="PF01757">
    <property type="entry name" value="Acyl_transf_3"/>
    <property type="match status" value="1"/>
</dbReference>
<keyword evidence="5" id="KW-1185">Reference proteome</keyword>
<keyword evidence="2" id="KW-1133">Transmembrane helix</keyword>
<dbReference type="GO" id="GO:0016747">
    <property type="term" value="F:acyltransferase activity, transferring groups other than amino-acyl groups"/>
    <property type="evidence" value="ECO:0007669"/>
    <property type="project" value="InterPro"/>
</dbReference>
<name>A0A813GZ14_POLGL</name>
<feature type="transmembrane region" description="Helical" evidence="2">
    <location>
        <begin position="238"/>
        <end position="258"/>
    </location>
</feature>
<accession>A0A813GZ14</accession>
<reference evidence="4" key="1">
    <citation type="submission" date="2021-02" db="EMBL/GenBank/DDBJ databases">
        <authorList>
            <person name="Dougan E. K."/>
            <person name="Rhodes N."/>
            <person name="Thang M."/>
            <person name="Chan C."/>
        </authorList>
    </citation>
    <scope>NUCLEOTIDE SEQUENCE</scope>
</reference>
<gene>
    <name evidence="4" type="ORF">PGLA1383_LOCUS46840</name>
</gene>
<feature type="domain" description="Acyltransferase 3" evidence="3">
    <location>
        <begin position="56"/>
        <end position="380"/>
    </location>
</feature>
<feature type="region of interest" description="Disordered" evidence="1">
    <location>
        <begin position="1"/>
        <end position="41"/>
    </location>
</feature>
<dbReference type="GO" id="GO:0016020">
    <property type="term" value="C:membrane"/>
    <property type="evidence" value="ECO:0007669"/>
    <property type="project" value="TreeGrafter"/>
</dbReference>
<keyword evidence="2" id="KW-0472">Membrane</keyword>
<feature type="transmembrane region" description="Helical" evidence="2">
    <location>
        <begin position="369"/>
        <end position="389"/>
    </location>
</feature>
<feature type="transmembrane region" description="Helical" evidence="2">
    <location>
        <begin position="343"/>
        <end position="363"/>
    </location>
</feature>
<proteinExistence type="predicted"/>
<dbReference type="GO" id="GO:0000271">
    <property type="term" value="P:polysaccharide biosynthetic process"/>
    <property type="evidence" value="ECO:0007669"/>
    <property type="project" value="TreeGrafter"/>
</dbReference>
<dbReference type="EMBL" id="CAJNNV010029908">
    <property type="protein sequence ID" value="CAE8630548.1"/>
    <property type="molecule type" value="Genomic_DNA"/>
</dbReference>
<dbReference type="AlphaFoldDB" id="A0A813GZ14"/>
<dbReference type="PANTHER" id="PTHR23028">
    <property type="entry name" value="ACETYLTRANSFERASE"/>
    <property type="match status" value="1"/>
</dbReference>
<dbReference type="OrthoDB" id="421654at2759"/>
<sequence length="407" mass="44199">MANIEPNLGDETPDESRDASPLLPGAHVGKGRSDPKTTFATGKESADEGLLHHLMGFRSLLSLWILADHFIHRASVFTDRANVAVDCFIIMSGFVTQWAYGARALSSRGQVAQFLARRVGRVLLTTYVAMLVATLVMAVQARPPGAEHMARCMLFVESWLHPQNWCPNGQTWTIAALLPSWLLYPLSKQLLATLEAKRGSSGLLLLLLGLWTASLLPSLLVFALQGGWMSVRQHNFSYVWPPSQLADFAIGMVAAALARRHGAEGARLRGLLADTSLALVFAAVLFVPSSGYHEGWEPLFNHALAPALAAFFYGSSAAGGSGLAAAALGVGPLARVGKYSFEVFLFQQPLFSIFEVMWIGGLNEVMPKWSLAVMFLFTLYTLSALYAEFVEAPIVHRLRVATAGWGE</sequence>
<protein>
    <recommendedName>
        <fullName evidence="3">Acyltransferase 3 domain-containing protein</fullName>
    </recommendedName>
</protein>
<evidence type="ECO:0000313" key="5">
    <source>
        <dbReference type="Proteomes" id="UP000654075"/>
    </source>
</evidence>
<dbReference type="InterPro" id="IPR002656">
    <property type="entry name" value="Acyl_transf_3_dom"/>
</dbReference>
<evidence type="ECO:0000256" key="2">
    <source>
        <dbReference type="SAM" id="Phobius"/>
    </source>
</evidence>
<dbReference type="OMA" id="ITHHAYR"/>